<gene>
    <name evidence="3" type="primary">LOC115755747</name>
</gene>
<dbReference type="InterPro" id="IPR029063">
    <property type="entry name" value="SAM-dependent_MTases_sf"/>
</dbReference>
<dbReference type="CDD" id="cd02440">
    <property type="entry name" value="AdoMet_MTases"/>
    <property type="match status" value="1"/>
</dbReference>
<keyword evidence="3" id="KW-0489">Methyltransferase</keyword>
<evidence type="ECO:0000313" key="3">
    <source>
        <dbReference type="RefSeq" id="XP_030551137.1"/>
    </source>
</evidence>
<evidence type="ECO:0000259" key="1">
    <source>
        <dbReference type="Pfam" id="PF08241"/>
    </source>
</evidence>
<dbReference type="KEGG" id="rarg:115755747"/>
<dbReference type="AlphaFoldDB" id="A0A8B8QXV2"/>
<organism evidence="2 3">
    <name type="scientific">Rhodamnia argentea</name>
    <dbReference type="NCBI Taxonomy" id="178133"/>
    <lineage>
        <taxon>Eukaryota</taxon>
        <taxon>Viridiplantae</taxon>
        <taxon>Streptophyta</taxon>
        <taxon>Embryophyta</taxon>
        <taxon>Tracheophyta</taxon>
        <taxon>Spermatophyta</taxon>
        <taxon>Magnoliopsida</taxon>
        <taxon>eudicotyledons</taxon>
        <taxon>Gunneridae</taxon>
        <taxon>Pentapetalae</taxon>
        <taxon>rosids</taxon>
        <taxon>malvids</taxon>
        <taxon>Myrtales</taxon>
        <taxon>Myrtaceae</taxon>
        <taxon>Myrtoideae</taxon>
        <taxon>Myrteae</taxon>
        <taxon>Australasian group</taxon>
        <taxon>Rhodamnia</taxon>
    </lineage>
</organism>
<reference evidence="3" key="1">
    <citation type="submission" date="2025-08" db="UniProtKB">
        <authorList>
            <consortium name="RefSeq"/>
        </authorList>
    </citation>
    <scope>IDENTIFICATION</scope>
    <source>
        <tissue evidence="3">Leaf</tissue>
    </source>
</reference>
<dbReference type="GeneID" id="115755747"/>
<evidence type="ECO:0000313" key="2">
    <source>
        <dbReference type="Proteomes" id="UP000827889"/>
    </source>
</evidence>
<keyword evidence="3" id="KW-0808">Transferase</keyword>
<dbReference type="RefSeq" id="XP_030551137.1">
    <property type="nucleotide sequence ID" value="XM_030695277.2"/>
</dbReference>
<dbReference type="SUPFAM" id="SSF53335">
    <property type="entry name" value="S-adenosyl-L-methionine-dependent methyltransferases"/>
    <property type="match status" value="1"/>
</dbReference>
<dbReference type="GO" id="GO:0032259">
    <property type="term" value="P:methylation"/>
    <property type="evidence" value="ECO:0007669"/>
    <property type="project" value="UniProtKB-KW"/>
</dbReference>
<dbReference type="Pfam" id="PF08241">
    <property type="entry name" value="Methyltransf_11"/>
    <property type="match status" value="1"/>
</dbReference>
<keyword evidence="2" id="KW-1185">Reference proteome</keyword>
<dbReference type="PANTHER" id="PTHR44575">
    <property type="entry name" value="OS01G0589200 PROTEIN"/>
    <property type="match status" value="1"/>
</dbReference>
<dbReference type="GO" id="GO:0008757">
    <property type="term" value="F:S-adenosylmethionine-dependent methyltransferase activity"/>
    <property type="evidence" value="ECO:0007669"/>
    <property type="project" value="InterPro"/>
</dbReference>
<feature type="domain" description="Methyltransferase type 11" evidence="1">
    <location>
        <begin position="41"/>
        <end position="136"/>
    </location>
</feature>
<dbReference type="Proteomes" id="UP000827889">
    <property type="component" value="Chromosome 8"/>
</dbReference>
<dbReference type="Gene3D" id="3.40.50.150">
    <property type="entry name" value="Vaccinia Virus protein VP39"/>
    <property type="match status" value="1"/>
</dbReference>
<sequence length="263" mass="29505">MAMQGPYDQETKRYVDVRPQYPDQWFSKLSALTSRHALAWDVGTGNGQAAVAVAEHYERVVATDVSEPMLKQGIPHPRVQYLHTPSSLSEDETVAMLGGENSVDLITVATAIHWFDIPKFYSVAKRVLRKPGGVIAVWTYTDLIGINPEVEQVSRRLREACKSYWKPGVQYVFEEYRNLPFPFESVGLGCEGQPVQLDMPREMSFESFLSCQRTSSALARAKQNGVDLLTDDVMKEFETAWGGSDLVRTVNYKVFMLAGTVKA</sequence>
<name>A0A8B8QXV2_9MYRT</name>
<dbReference type="InterPro" id="IPR013216">
    <property type="entry name" value="Methyltransf_11"/>
</dbReference>
<protein>
    <submittedName>
        <fullName evidence="3">Methyltransferase DDB_G0268948</fullName>
    </submittedName>
</protein>
<dbReference type="PANTHER" id="PTHR44575:SF2">
    <property type="entry name" value="OS01G0589200 PROTEIN"/>
    <property type="match status" value="1"/>
</dbReference>
<accession>A0A8B8QXV2</accession>
<dbReference type="OrthoDB" id="10027013at2759"/>
<proteinExistence type="predicted"/>